<dbReference type="InterPro" id="IPR014507">
    <property type="entry name" value="Baseplate_assembly_J_pred"/>
</dbReference>
<dbReference type="Pfam" id="PF26079">
    <property type="entry name" value="Baseplate_J_C"/>
    <property type="match status" value="1"/>
</dbReference>
<dbReference type="InterPro" id="IPR058530">
    <property type="entry name" value="Baseplate_J-like_C"/>
</dbReference>
<dbReference type="PANTHER" id="PTHR35862">
    <property type="entry name" value="FELS-2 PROPHAGE PROTEIN"/>
    <property type="match status" value="1"/>
</dbReference>
<dbReference type="PANTHER" id="PTHR35862:SF1">
    <property type="entry name" value="FELS-2 PROPHAGE PROTEIN"/>
    <property type="match status" value="1"/>
</dbReference>
<evidence type="ECO:0000259" key="1">
    <source>
        <dbReference type="Pfam" id="PF26078"/>
    </source>
</evidence>
<keyword evidence="4" id="KW-1185">Reference proteome</keyword>
<comment type="caution">
    <text evidence="3">The sequence shown here is derived from an EMBL/GenBank/DDBJ whole genome shotgun (WGS) entry which is preliminary data.</text>
</comment>
<evidence type="ECO:0000259" key="2">
    <source>
        <dbReference type="Pfam" id="PF26079"/>
    </source>
</evidence>
<dbReference type="RefSeq" id="WP_371150186.1">
    <property type="nucleotide sequence ID" value="NZ_JBFSOO010000003.1"/>
</dbReference>
<proteinExistence type="predicted"/>
<name>A0ABV4JQI7_9BACT</name>
<dbReference type="PIRSF" id="PIRSF020481">
    <property type="entry name" value="BAP"/>
    <property type="match status" value="1"/>
</dbReference>
<protein>
    <submittedName>
        <fullName evidence="3">Baseplate J/gp47 family protein</fullName>
    </submittedName>
</protein>
<feature type="domain" description="Baseplate J-like C-terminal" evidence="2">
    <location>
        <begin position="209"/>
        <end position="289"/>
    </location>
</feature>
<dbReference type="InterPro" id="IPR058531">
    <property type="entry name" value="Baseplate_J_M"/>
</dbReference>
<dbReference type="Pfam" id="PF26078">
    <property type="entry name" value="Baseplate_J_M"/>
    <property type="match status" value="1"/>
</dbReference>
<evidence type="ECO:0000313" key="4">
    <source>
        <dbReference type="Proteomes" id="UP001568358"/>
    </source>
</evidence>
<reference evidence="3 4" key="1">
    <citation type="submission" date="2024-07" db="EMBL/GenBank/DDBJ databases">
        <title>Active virus-host system and metabolic interactions in a Lokiarchaeon culture.</title>
        <authorList>
            <person name="Ponce Toledo R.I."/>
            <person name="Rodrigues Oliveira T."/>
            <person name="Schleper C."/>
        </authorList>
    </citation>
    <scope>NUCLEOTIDE SEQUENCE [LARGE SCALE GENOMIC DNA]</scope>
    <source>
        <strain evidence="3 4">B35</strain>
    </source>
</reference>
<gene>
    <name evidence="3" type="ORF">AB2Z07_05600</name>
</gene>
<feature type="domain" description="Baseplate J-like central" evidence="1">
    <location>
        <begin position="132"/>
        <end position="202"/>
    </location>
</feature>
<dbReference type="Proteomes" id="UP001568358">
    <property type="component" value="Unassembled WGS sequence"/>
</dbReference>
<dbReference type="EMBL" id="JBFSOO010000003">
    <property type="protein sequence ID" value="MEZ6853014.1"/>
    <property type="molecule type" value="Genomic_DNA"/>
</dbReference>
<evidence type="ECO:0000313" key="3">
    <source>
        <dbReference type="EMBL" id="MEZ6853014.1"/>
    </source>
</evidence>
<accession>A0ABV4JQI7</accession>
<organism evidence="3 4">
    <name type="scientific">Halodesulfovibrio aestuarii</name>
    <dbReference type="NCBI Taxonomy" id="126333"/>
    <lineage>
        <taxon>Bacteria</taxon>
        <taxon>Pseudomonadati</taxon>
        <taxon>Thermodesulfobacteriota</taxon>
        <taxon>Desulfovibrionia</taxon>
        <taxon>Desulfovibrionales</taxon>
        <taxon>Desulfovibrionaceae</taxon>
        <taxon>Halodesulfovibrio</taxon>
    </lineage>
</organism>
<dbReference type="InterPro" id="IPR052726">
    <property type="entry name" value="Phage_Baseplate_Hub"/>
</dbReference>
<sequence length="296" mass="32246">MSVFNAIDLSTLAPPKIIEELSVEQILKEMLAYHAELDEKFTAPLPSDPAYKIFEANAYREFLLRQRINEAVKAVLVAYAEDEDLDHLAAGVPLKRKLVDAGDETAYPPVPPTYESNDDFRKRVVFAPEGFSTAGADGAYIFHALSVVGVKDAYPASPAPVEVHLYILSKVGNGVPNQALLDEVNTVFSGDVRPFTDHLQIKPAAVKEYQIDATLHFMPGPSAESVLVEARKNLEAYVAKSHALGMCVARSGIDAALHIAGVHRVEIAQPAADIMNDKHEAAFCTKITLHSEVETV</sequence>